<dbReference type="Gene3D" id="3.50.30.40">
    <property type="entry name" value="Ribonuclease E inhibitor RraA/RraA-like"/>
    <property type="match status" value="1"/>
</dbReference>
<comment type="caution">
    <text evidence="1">The sequence shown here is derived from an EMBL/GenBank/DDBJ whole genome shotgun (WGS) entry which is preliminary data.</text>
</comment>
<name>A0ABU2LWI2_9ACTN</name>
<protein>
    <recommendedName>
        <fullName evidence="3">Oxaloacetate decarboxylase</fullName>
    </recommendedName>
</protein>
<keyword evidence="2" id="KW-1185">Reference proteome</keyword>
<dbReference type="RefSeq" id="WP_311602323.1">
    <property type="nucleotide sequence ID" value="NZ_JAVREM010000050.1"/>
</dbReference>
<proteinExistence type="predicted"/>
<sequence>MPVEIGGQLVRPDDLVVADGDGAIIVPEELIDDVLTYANQESESDKRARALLFDRLGIPRNVSTESAFDVEPHPYALTADALDKRLKRA</sequence>
<reference evidence="2" key="1">
    <citation type="submission" date="2023-07" db="EMBL/GenBank/DDBJ databases">
        <title>30 novel species of actinomycetes from the DSMZ collection.</title>
        <authorList>
            <person name="Nouioui I."/>
        </authorList>
    </citation>
    <scope>NUCLEOTIDE SEQUENCE [LARGE SCALE GENOMIC DNA]</scope>
    <source>
        <strain evidence="2">DSM 44918</strain>
    </source>
</reference>
<dbReference type="Proteomes" id="UP001183420">
    <property type="component" value="Unassembled WGS sequence"/>
</dbReference>
<dbReference type="SUPFAM" id="SSF89562">
    <property type="entry name" value="RraA-like"/>
    <property type="match status" value="1"/>
</dbReference>
<evidence type="ECO:0000313" key="1">
    <source>
        <dbReference type="EMBL" id="MDT0321951.1"/>
    </source>
</evidence>
<accession>A0ABU2LWI2</accession>
<evidence type="ECO:0000313" key="2">
    <source>
        <dbReference type="Proteomes" id="UP001183420"/>
    </source>
</evidence>
<gene>
    <name evidence="1" type="ORF">RNC47_26815</name>
</gene>
<dbReference type="EMBL" id="JAVREM010000050">
    <property type="protein sequence ID" value="MDT0321951.1"/>
    <property type="molecule type" value="Genomic_DNA"/>
</dbReference>
<evidence type="ECO:0008006" key="3">
    <source>
        <dbReference type="Google" id="ProtNLM"/>
    </source>
</evidence>
<organism evidence="1 2">
    <name type="scientific">Streptomyces millisiae</name>
    <dbReference type="NCBI Taxonomy" id="3075542"/>
    <lineage>
        <taxon>Bacteria</taxon>
        <taxon>Bacillati</taxon>
        <taxon>Actinomycetota</taxon>
        <taxon>Actinomycetes</taxon>
        <taxon>Kitasatosporales</taxon>
        <taxon>Streptomycetaceae</taxon>
        <taxon>Streptomyces</taxon>
    </lineage>
</organism>
<dbReference type="InterPro" id="IPR036704">
    <property type="entry name" value="RraA/RraA-like_sf"/>
</dbReference>